<organism evidence="1 2">
    <name type="scientific">Meloidogyne enterolobii</name>
    <name type="common">Root-knot nematode worm</name>
    <name type="synonym">Meloidogyne mayaguensis</name>
    <dbReference type="NCBI Taxonomy" id="390850"/>
    <lineage>
        <taxon>Eukaryota</taxon>
        <taxon>Metazoa</taxon>
        <taxon>Ecdysozoa</taxon>
        <taxon>Nematoda</taxon>
        <taxon>Chromadorea</taxon>
        <taxon>Rhabditida</taxon>
        <taxon>Tylenchina</taxon>
        <taxon>Tylenchomorpha</taxon>
        <taxon>Tylenchoidea</taxon>
        <taxon>Meloidogynidae</taxon>
        <taxon>Meloidogyninae</taxon>
        <taxon>Meloidogyne</taxon>
    </lineage>
</organism>
<accession>A0ACB0Y902</accession>
<evidence type="ECO:0000313" key="1">
    <source>
        <dbReference type="EMBL" id="CAK5035528.1"/>
    </source>
</evidence>
<keyword evidence="2" id="KW-1185">Reference proteome</keyword>
<dbReference type="Proteomes" id="UP001497535">
    <property type="component" value="Unassembled WGS sequence"/>
</dbReference>
<gene>
    <name evidence="1" type="ORF">MENTE1834_LOCUS8781</name>
</gene>
<dbReference type="EMBL" id="CAVMJV010000007">
    <property type="protein sequence ID" value="CAK5035528.1"/>
    <property type="molecule type" value="Genomic_DNA"/>
</dbReference>
<comment type="caution">
    <text evidence="1">The sequence shown here is derived from an EMBL/GenBank/DDBJ whole genome shotgun (WGS) entry which is preliminary data.</text>
</comment>
<reference evidence="1" key="1">
    <citation type="submission" date="2023-11" db="EMBL/GenBank/DDBJ databases">
        <authorList>
            <person name="Poullet M."/>
        </authorList>
    </citation>
    <scope>NUCLEOTIDE SEQUENCE</scope>
    <source>
        <strain evidence="1">E1834</strain>
    </source>
</reference>
<protein>
    <submittedName>
        <fullName evidence="1">Uncharacterized protein</fullName>
    </submittedName>
</protein>
<evidence type="ECO:0000313" key="2">
    <source>
        <dbReference type="Proteomes" id="UP001497535"/>
    </source>
</evidence>
<proteinExistence type="predicted"/>
<name>A0ACB0Y902_MELEN</name>
<sequence length="124" mass="14817">MLLEMKKITWKYQRITWKYIRRSRHFHVILWYFHVIFFISSNIIFINLLNKYASYLFLLIFCGTFIAFCVAIGNCSETLIDSAIAAEMYIRNQNALKLSIGFWPKGAAKFLTCEHIFLRIFISW</sequence>